<feature type="transmembrane region" description="Helical" evidence="6">
    <location>
        <begin position="242"/>
        <end position="263"/>
    </location>
</feature>
<proteinExistence type="predicted"/>
<evidence type="ECO:0000256" key="4">
    <source>
        <dbReference type="ARBA" id="ARBA00022989"/>
    </source>
</evidence>
<dbReference type="SUPFAM" id="SSF103473">
    <property type="entry name" value="MFS general substrate transporter"/>
    <property type="match status" value="1"/>
</dbReference>
<keyword evidence="2" id="KW-1003">Cell membrane</keyword>
<dbReference type="InterPro" id="IPR011701">
    <property type="entry name" value="MFS"/>
</dbReference>
<comment type="caution">
    <text evidence="8">The sequence shown here is derived from an EMBL/GenBank/DDBJ whole genome shotgun (WGS) entry which is preliminary data.</text>
</comment>
<evidence type="ECO:0000256" key="2">
    <source>
        <dbReference type="ARBA" id="ARBA00022475"/>
    </source>
</evidence>
<evidence type="ECO:0000256" key="6">
    <source>
        <dbReference type="SAM" id="Phobius"/>
    </source>
</evidence>
<sequence length="385" mass="40042">MMRHANMVGAAFALTALTYGLTRFAYGLLLPSIRAELSLSATAAGWIGGLAFASYCVGVVLAFTLVDRFGERWITVLAGTAATGAMAIIVVSWSGWGLGFAMTLGGLSTGLTSPPLASAVARTLSHPDQVKANGFINSGTAVGIVISGAAALVFSDSWRGLYVAFAGVGVMTTLWLWRTMPPRDTKVVVEKLHWNDVQTSGAVNLLSSSFMVGFASTAVWTFGADIMRDEVGFSGNQIALSWIALGVIGIAGSSTGALVQYLGLPAVHRLAIAMMSLAVVLLAAASAYSPLAFIALGMFGRGYIIATGVLLLWGISIYNRRPALGLSMPFLFVAVGQTAGAPVFGMVLDASGSITALGAFSIVMASGARFTAAKKTPFRECRPYK</sequence>
<reference evidence="8 9" key="1">
    <citation type="submission" date="2023-07" db="EMBL/GenBank/DDBJ databases">
        <title>Sorghum-associated microbial communities from plants grown in Nebraska, USA.</title>
        <authorList>
            <person name="Schachtman D."/>
        </authorList>
    </citation>
    <scope>NUCLEOTIDE SEQUENCE [LARGE SCALE GENOMIC DNA]</scope>
    <source>
        <strain evidence="8 9">DS1307</strain>
    </source>
</reference>
<evidence type="ECO:0000259" key="7">
    <source>
        <dbReference type="PROSITE" id="PS50850"/>
    </source>
</evidence>
<dbReference type="InterPro" id="IPR020846">
    <property type="entry name" value="MFS_dom"/>
</dbReference>
<comment type="subcellular location">
    <subcellularLocation>
        <location evidence="1">Cell membrane</location>
        <topology evidence="1">Multi-pass membrane protein</topology>
    </subcellularLocation>
</comment>
<evidence type="ECO:0000313" key="8">
    <source>
        <dbReference type="EMBL" id="MDP9840592.1"/>
    </source>
</evidence>
<dbReference type="Gene3D" id="1.20.1250.20">
    <property type="entry name" value="MFS general substrate transporter like domains"/>
    <property type="match status" value="1"/>
</dbReference>
<dbReference type="Proteomes" id="UP001241472">
    <property type="component" value="Unassembled WGS sequence"/>
</dbReference>
<keyword evidence="3 6" id="KW-0812">Transmembrane</keyword>
<dbReference type="InterPro" id="IPR036259">
    <property type="entry name" value="MFS_trans_sf"/>
</dbReference>
<accession>A0ABT9Q1N0</accession>
<evidence type="ECO:0000313" key="9">
    <source>
        <dbReference type="Proteomes" id="UP001241472"/>
    </source>
</evidence>
<evidence type="ECO:0000256" key="3">
    <source>
        <dbReference type="ARBA" id="ARBA00022692"/>
    </source>
</evidence>
<dbReference type="RefSeq" id="WP_306840095.1">
    <property type="nucleotide sequence ID" value="NZ_JAUSRF010000030.1"/>
</dbReference>
<dbReference type="PANTHER" id="PTHR43124:SF3">
    <property type="entry name" value="CHLORAMPHENICOL EFFLUX PUMP RV0191"/>
    <property type="match status" value="1"/>
</dbReference>
<dbReference type="PANTHER" id="PTHR43124">
    <property type="entry name" value="PURINE EFFLUX PUMP PBUE"/>
    <property type="match status" value="1"/>
</dbReference>
<gene>
    <name evidence="8" type="ORF">J2T09_005380</name>
</gene>
<protein>
    <submittedName>
        <fullName evidence="8">MFS family arabinose efflux permease</fullName>
    </submittedName>
</protein>
<feature type="transmembrane region" description="Helical" evidence="6">
    <location>
        <begin position="132"/>
        <end position="154"/>
    </location>
</feature>
<keyword evidence="4 6" id="KW-1133">Transmembrane helix</keyword>
<name>A0ABT9Q1N0_9HYPH</name>
<feature type="transmembrane region" description="Helical" evidence="6">
    <location>
        <begin position="201"/>
        <end position="222"/>
    </location>
</feature>
<feature type="transmembrane region" description="Helical" evidence="6">
    <location>
        <begin position="270"/>
        <end position="288"/>
    </location>
</feature>
<feature type="transmembrane region" description="Helical" evidence="6">
    <location>
        <begin position="99"/>
        <end position="120"/>
    </location>
</feature>
<dbReference type="InterPro" id="IPR050189">
    <property type="entry name" value="MFS_Efflux_Transporters"/>
</dbReference>
<feature type="transmembrane region" description="Helical" evidence="6">
    <location>
        <begin position="330"/>
        <end position="348"/>
    </location>
</feature>
<evidence type="ECO:0000256" key="1">
    <source>
        <dbReference type="ARBA" id="ARBA00004651"/>
    </source>
</evidence>
<feature type="transmembrane region" description="Helical" evidence="6">
    <location>
        <begin position="43"/>
        <end position="66"/>
    </location>
</feature>
<feature type="transmembrane region" description="Helical" evidence="6">
    <location>
        <begin position="294"/>
        <end position="318"/>
    </location>
</feature>
<dbReference type="Pfam" id="PF07690">
    <property type="entry name" value="MFS_1"/>
    <property type="match status" value="1"/>
</dbReference>
<dbReference type="EMBL" id="JAUSRF010000030">
    <property type="protein sequence ID" value="MDP9840592.1"/>
    <property type="molecule type" value="Genomic_DNA"/>
</dbReference>
<organism evidence="8 9">
    <name type="scientific">Neorhizobium huautlense</name>
    <dbReference type="NCBI Taxonomy" id="67774"/>
    <lineage>
        <taxon>Bacteria</taxon>
        <taxon>Pseudomonadati</taxon>
        <taxon>Pseudomonadota</taxon>
        <taxon>Alphaproteobacteria</taxon>
        <taxon>Hyphomicrobiales</taxon>
        <taxon>Rhizobiaceae</taxon>
        <taxon>Rhizobium/Agrobacterium group</taxon>
        <taxon>Neorhizobium</taxon>
    </lineage>
</organism>
<feature type="transmembrane region" description="Helical" evidence="6">
    <location>
        <begin position="354"/>
        <end position="372"/>
    </location>
</feature>
<feature type="domain" description="Major facilitator superfamily (MFS) profile" evidence="7">
    <location>
        <begin position="8"/>
        <end position="376"/>
    </location>
</feature>
<keyword evidence="5 6" id="KW-0472">Membrane</keyword>
<feature type="transmembrane region" description="Helical" evidence="6">
    <location>
        <begin position="73"/>
        <end position="93"/>
    </location>
</feature>
<evidence type="ECO:0000256" key="5">
    <source>
        <dbReference type="ARBA" id="ARBA00023136"/>
    </source>
</evidence>
<dbReference type="PROSITE" id="PS50850">
    <property type="entry name" value="MFS"/>
    <property type="match status" value="1"/>
</dbReference>
<keyword evidence="9" id="KW-1185">Reference proteome</keyword>
<feature type="transmembrane region" description="Helical" evidence="6">
    <location>
        <begin position="160"/>
        <end position="180"/>
    </location>
</feature>